<dbReference type="AlphaFoldDB" id="A0A0K8MC59"/>
<comment type="caution">
    <text evidence="4">The sequence shown here is derived from an EMBL/GenBank/DDBJ whole genome shotgun (WGS) entry which is preliminary data.</text>
</comment>
<evidence type="ECO:0000313" key="4">
    <source>
        <dbReference type="EMBL" id="GAO98135.1"/>
    </source>
</evidence>
<evidence type="ECO:0000259" key="3">
    <source>
        <dbReference type="Pfam" id="PF17746"/>
    </source>
</evidence>
<dbReference type="Gene3D" id="3.40.1350.60">
    <property type="match status" value="1"/>
</dbReference>
<comment type="similarity">
    <text evidence="1">Belongs to the SfsA family.</text>
</comment>
<dbReference type="STRING" id="1629334.Cva_00783"/>
<name>A0A0K8MC59_9PROT</name>
<dbReference type="GO" id="GO:0003677">
    <property type="term" value="F:DNA binding"/>
    <property type="evidence" value="ECO:0007669"/>
    <property type="project" value="InterPro"/>
</dbReference>
<protein>
    <recommendedName>
        <fullName evidence="1">Sugar fermentation stimulation protein homolog</fullName>
    </recommendedName>
</protein>
<dbReference type="PANTHER" id="PTHR30545">
    <property type="entry name" value="SUGAR FERMENTATION STIMULATION PROTEIN A"/>
    <property type="match status" value="1"/>
</dbReference>
<dbReference type="Pfam" id="PF17746">
    <property type="entry name" value="SfsA_N"/>
    <property type="match status" value="1"/>
</dbReference>
<dbReference type="PANTHER" id="PTHR30545:SF2">
    <property type="entry name" value="SUGAR FERMENTATION STIMULATION PROTEIN A"/>
    <property type="match status" value="1"/>
</dbReference>
<evidence type="ECO:0000256" key="1">
    <source>
        <dbReference type="HAMAP-Rule" id="MF_00095"/>
    </source>
</evidence>
<gene>
    <name evidence="1 4" type="primary">sfsA</name>
    <name evidence="4" type="ORF">Cva_00783</name>
</gene>
<feature type="domain" description="Sugar fermentation stimulation protein C-terminal" evidence="2">
    <location>
        <begin position="85"/>
        <end position="222"/>
    </location>
</feature>
<dbReference type="InterPro" id="IPR005224">
    <property type="entry name" value="SfsA"/>
</dbReference>
<dbReference type="Pfam" id="PF03749">
    <property type="entry name" value="SfsA"/>
    <property type="match status" value="1"/>
</dbReference>
<organism evidence="4 5">
    <name type="scientific">Caedimonas varicaedens</name>
    <dbReference type="NCBI Taxonomy" id="1629334"/>
    <lineage>
        <taxon>Bacteria</taxon>
        <taxon>Pseudomonadati</taxon>
        <taxon>Pseudomonadota</taxon>
        <taxon>Alphaproteobacteria</taxon>
        <taxon>Holosporales</taxon>
        <taxon>Caedimonadaceae</taxon>
        <taxon>Caedimonas</taxon>
    </lineage>
</organism>
<dbReference type="CDD" id="cd22359">
    <property type="entry name" value="SfsA-like_bacterial"/>
    <property type="match status" value="1"/>
</dbReference>
<reference evidence="4 5" key="1">
    <citation type="submission" date="2015-03" db="EMBL/GenBank/DDBJ databases">
        <title>Caedibacter varicaedens, whole genome shotgun sequence.</title>
        <authorList>
            <person name="Suzuki H."/>
            <person name="Dapper A.L."/>
            <person name="Gibson A.K."/>
            <person name="Jackson C."/>
            <person name="Lee H."/>
            <person name="Pejaver V.R."/>
            <person name="Doak T."/>
            <person name="Lynch M."/>
        </authorList>
    </citation>
    <scope>NUCLEOTIDE SEQUENCE [LARGE SCALE GENOMIC DNA]</scope>
</reference>
<keyword evidence="5" id="KW-1185">Reference proteome</keyword>
<sequence>MMEFERPLLSGKFIKRYKRFLVDLELEDGRIVTAHCANSGAMLGLLVPGAPVWVKSFPDESPRTLKYSWEIVGVDNTLVGINTSLPNHLVAEALEKKMIPELAEFPFYKREVKYSENSRIDFLLFNEQGELCYLEIKNVHLKRGHEAQFPDSVTTRGAKHLRDLMAMRRENHRAVTLYIIQRSDCHSFSLAEDLDFLYSQAAREARACGVEFLAYDCHITLKEIKLRQRVDSRF</sequence>
<dbReference type="NCBIfam" id="TIGR00230">
    <property type="entry name" value="sfsA"/>
    <property type="match status" value="1"/>
</dbReference>
<dbReference type="EMBL" id="BBVC01000025">
    <property type="protein sequence ID" value="GAO98135.1"/>
    <property type="molecule type" value="Genomic_DNA"/>
</dbReference>
<dbReference type="InterPro" id="IPR040452">
    <property type="entry name" value="SfsA_C"/>
</dbReference>
<evidence type="ECO:0000313" key="5">
    <source>
        <dbReference type="Proteomes" id="UP000036771"/>
    </source>
</evidence>
<proteinExistence type="inferred from homology"/>
<dbReference type="HAMAP" id="MF_00095">
    <property type="entry name" value="SfsA"/>
    <property type="match status" value="1"/>
</dbReference>
<evidence type="ECO:0000259" key="2">
    <source>
        <dbReference type="Pfam" id="PF03749"/>
    </source>
</evidence>
<feature type="domain" description="SfsA N-terminal OB" evidence="3">
    <location>
        <begin position="14"/>
        <end position="81"/>
    </location>
</feature>
<dbReference type="Gene3D" id="2.40.50.580">
    <property type="match status" value="1"/>
</dbReference>
<dbReference type="InterPro" id="IPR041465">
    <property type="entry name" value="SfsA_N"/>
</dbReference>
<dbReference type="Proteomes" id="UP000036771">
    <property type="component" value="Unassembled WGS sequence"/>
</dbReference>
<accession>A0A0K8MC59</accession>